<dbReference type="SMART" id="SM00316">
    <property type="entry name" value="S1"/>
    <property type="match status" value="1"/>
</dbReference>
<keyword evidence="9 11" id="KW-0694">RNA-binding</keyword>
<dbReference type="CDD" id="cd11364">
    <property type="entry name" value="RNase_PH_PNPase_2"/>
    <property type="match status" value="1"/>
</dbReference>
<feature type="non-terminal residue" evidence="13">
    <location>
        <position position="1"/>
    </location>
</feature>
<proteinExistence type="inferred from homology"/>
<dbReference type="InterPro" id="IPR012340">
    <property type="entry name" value="NA-bd_OB-fold"/>
</dbReference>
<accession>W4LVW9</accession>
<organism evidence="13 14">
    <name type="scientific">Candidatus Entotheonella gemina</name>
    <dbReference type="NCBI Taxonomy" id="1429439"/>
    <lineage>
        <taxon>Bacteria</taxon>
        <taxon>Pseudomonadati</taxon>
        <taxon>Nitrospinota/Tectimicrobiota group</taxon>
        <taxon>Candidatus Tectimicrobiota</taxon>
        <taxon>Candidatus Entotheonellia</taxon>
        <taxon>Candidatus Entotheonellales</taxon>
        <taxon>Candidatus Entotheonellaceae</taxon>
        <taxon>Candidatus Entotheonella</taxon>
    </lineage>
</organism>
<dbReference type="GO" id="GO:0005829">
    <property type="term" value="C:cytosol"/>
    <property type="evidence" value="ECO:0007669"/>
    <property type="project" value="TreeGrafter"/>
</dbReference>
<dbReference type="PANTHER" id="PTHR11252">
    <property type="entry name" value="POLYRIBONUCLEOTIDE NUCLEOTIDYLTRANSFERASE"/>
    <property type="match status" value="1"/>
</dbReference>
<evidence type="ECO:0000256" key="9">
    <source>
        <dbReference type="ARBA" id="ARBA00022884"/>
    </source>
</evidence>
<dbReference type="SMART" id="SM00322">
    <property type="entry name" value="KH"/>
    <property type="match status" value="1"/>
</dbReference>
<dbReference type="Pfam" id="PF03725">
    <property type="entry name" value="RNase_PH_C"/>
    <property type="match status" value="1"/>
</dbReference>
<dbReference type="InterPro" id="IPR020568">
    <property type="entry name" value="Ribosomal_Su5_D2-typ_SF"/>
</dbReference>
<dbReference type="PATRIC" id="fig|1429439.4.peg.6163"/>
<reference evidence="13 14" key="1">
    <citation type="journal article" date="2014" name="Nature">
        <title>An environmental bacterial taxon with a large and distinct metabolic repertoire.</title>
        <authorList>
            <person name="Wilson M.C."/>
            <person name="Mori T."/>
            <person name="Ruckert C."/>
            <person name="Uria A.R."/>
            <person name="Helf M.J."/>
            <person name="Takada K."/>
            <person name="Gernert C."/>
            <person name="Steffens U.A."/>
            <person name="Heycke N."/>
            <person name="Schmitt S."/>
            <person name="Rinke C."/>
            <person name="Helfrich E.J."/>
            <person name="Brachmann A.O."/>
            <person name="Gurgui C."/>
            <person name="Wakimoto T."/>
            <person name="Kracht M."/>
            <person name="Crusemann M."/>
            <person name="Hentschel U."/>
            <person name="Abe I."/>
            <person name="Matsunaga S."/>
            <person name="Kalinowski J."/>
            <person name="Takeyama H."/>
            <person name="Piel J."/>
        </authorList>
    </citation>
    <scope>NUCLEOTIDE SEQUENCE [LARGE SCALE GENOMIC DNA]</scope>
    <source>
        <strain evidence="14">TSY2</strain>
    </source>
</reference>
<dbReference type="Pfam" id="PF00575">
    <property type="entry name" value="S1"/>
    <property type="match status" value="1"/>
</dbReference>
<keyword evidence="5" id="KW-0808">Transferase</keyword>
<dbReference type="InterPro" id="IPR015847">
    <property type="entry name" value="ExoRNase_PH_dom2"/>
</dbReference>
<dbReference type="InterPro" id="IPR004087">
    <property type="entry name" value="KH_dom"/>
</dbReference>
<dbReference type="InterPro" id="IPR036612">
    <property type="entry name" value="KH_dom_type_1_sf"/>
</dbReference>
<evidence type="ECO:0000256" key="10">
    <source>
        <dbReference type="NCBIfam" id="TIGR03591"/>
    </source>
</evidence>
<dbReference type="FunFam" id="3.30.230.70:FF:000001">
    <property type="entry name" value="Polyribonucleotide nucleotidyltransferase"/>
    <property type="match status" value="1"/>
</dbReference>
<dbReference type="GO" id="GO:0003723">
    <property type="term" value="F:RNA binding"/>
    <property type="evidence" value="ECO:0007669"/>
    <property type="project" value="UniProtKB-UniRule"/>
</dbReference>
<keyword evidence="14" id="KW-1185">Reference proteome</keyword>
<dbReference type="InterPro" id="IPR036345">
    <property type="entry name" value="ExoRNase_PH_dom2_sf"/>
</dbReference>
<protein>
    <recommendedName>
        <fullName evidence="3 10">Polyribonucleotide nucleotidyltransferase</fullName>
        <ecNumber evidence="3 10">2.7.7.8</ecNumber>
    </recommendedName>
</protein>
<evidence type="ECO:0000313" key="14">
    <source>
        <dbReference type="Proteomes" id="UP000019140"/>
    </source>
</evidence>
<evidence type="ECO:0000256" key="3">
    <source>
        <dbReference type="ARBA" id="ARBA00012416"/>
    </source>
</evidence>
<dbReference type="EMBL" id="AZHX01001578">
    <property type="protein sequence ID" value="ETX01896.1"/>
    <property type="molecule type" value="Genomic_DNA"/>
</dbReference>
<dbReference type="SUPFAM" id="SSF54211">
    <property type="entry name" value="Ribosomal protein S5 domain 2-like"/>
    <property type="match status" value="2"/>
</dbReference>
<keyword evidence="4" id="KW-0963">Cytoplasm</keyword>
<name>W4LVW9_9BACT</name>
<dbReference type="SUPFAM" id="SSF46915">
    <property type="entry name" value="Polynucleotide phosphorylase/guanosine pentaphosphate synthase (PNPase/GPSI), domain 3"/>
    <property type="match status" value="1"/>
</dbReference>
<dbReference type="FunFam" id="3.30.230.70:FF:000002">
    <property type="entry name" value="Polyribonucleotide nucleotidyltransferase"/>
    <property type="match status" value="1"/>
</dbReference>
<keyword evidence="7" id="KW-0479">Metal-binding</keyword>
<dbReference type="SUPFAM" id="SSF50249">
    <property type="entry name" value="Nucleic acid-binding proteins"/>
    <property type="match status" value="1"/>
</dbReference>
<sequence length="662" mass="72093">AAPTDRGGTDFFPLTVDYRERTYAAGKIPGGFFKREGRPGEKETLTSRIIDRPLRPLFPDAYRRETQVQCLTLSADLDNDPDIVAVIAASAALSVSDVPFMGPIGAVRMGYVDGEITVNPTRDQLERSKLNMTVAGTRDAVVMVEGGAQELPEPIVLQALYDAHQALQACIDLQLDLKERAGKEPVSLSPIEVDTALQQRLQEMAQERLREVLSIPGKQEREEAMSALEHDVREALVGDDADTSEGAERAAAIGEFMHEMESVEMRRQIIRDGKRADGRGTTDIRPISGRTGLLPRSHGSVLFTRGETQALVVATLGTQDDEQMIDGLEGKSYRRFMLHYNFPPYSVGEVRPLRGPGRREIGHGALAERAILPVIPAKDALPYTIRIVSEIMESNGSSSMASVCGSSLALMDAGVPIKAPVAGIAMGLIEQDGEVAILSDILGLEDHLGDMDFKVAGTTEGITAIQMDIKTTGVSNEIMSKALEQARQGRLHILQRMEKILQSPRTELSTHAPRILTLKVPRDKVRDIIGPGGKIIKGIVEKTGVNIDVKDDGSVVIAASSETAAQAAIDIVQELTQEAEIGRIYQGRVRKIMDFGAFVEIFPGTDGLLHISQISDKRVNKVTDELQEGDNVLVKVLDVDQNGRIKLSHKEAVREREAAEIS</sequence>
<evidence type="ECO:0000256" key="7">
    <source>
        <dbReference type="ARBA" id="ARBA00022723"/>
    </source>
</evidence>
<dbReference type="CDD" id="cd02393">
    <property type="entry name" value="KH-I_PNPase"/>
    <property type="match status" value="1"/>
</dbReference>
<keyword evidence="8" id="KW-0460">Magnesium</keyword>
<dbReference type="PIRSF" id="PIRSF005499">
    <property type="entry name" value="PNPase"/>
    <property type="match status" value="1"/>
</dbReference>
<dbReference type="InterPro" id="IPR015848">
    <property type="entry name" value="PNPase_PH_RNA-bd_bac/org-type"/>
</dbReference>
<evidence type="ECO:0000313" key="13">
    <source>
        <dbReference type="EMBL" id="ETX01896.1"/>
    </source>
</evidence>
<dbReference type="InterPro" id="IPR001247">
    <property type="entry name" value="ExoRNase_PH_dom1"/>
</dbReference>
<dbReference type="CDD" id="cd04472">
    <property type="entry name" value="S1_PNPase"/>
    <property type="match status" value="1"/>
</dbReference>
<evidence type="ECO:0000256" key="5">
    <source>
        <dbReference type="ARBA" id="ARBA00022679"/>
    </source>
</evidence>
<dbReference type="PROSITE" id="PS50084">
    <property type="entry name" value="KH_TYPE_1"/>
    <property type="match status" value="1"/>
</dbReference>
<dbReference type="HAMAP" id="MF_01595">
    <property type="entry name" value="PNPase"/>
    <property type="match status" value="1"/>
</dbReference>
<dbReference type="GO" id="GO:0006402">
    <property type="term" value="P:mRNA catabolic process"/>
    <property type="evidence" value="ECO:0007669"/>
    <property type="project" value="UniProtKB-UniRule"/>
</dbReference>
<dbReference type="InterPro" id="IPR003029">
    <property type="entry name" value="S1_domain"/>
</dbReference>
<dbReference type="GO" id="GO:0046872">
    <property type="term" value="F:metal ion binding"/>
    <property type="evidence" value="ECO:0007669"/>
    <property type="project" value="UniProtKB-KW"/>
</dbReference>
<keyword evidence="6" id="KW-0548">Nucleotidyltransferase</keyword>
<dbReference type="Pfam" id="PF03726">
    <property type="entry name" value="PNPase"/>
    <property type="match status" value="1"/>
</dbReference>
<dbReference type="Gene3D" id="2.40.50.140">
    <property type="entry name" value="Nucleic acid-binding proteins"/>
    <property type="match status" value="1"/>
</dbReference>
<comment type="subcellular location">
    <subcellularLocation>
        <location evidence="1">Cytoplasm</location>
    </subcellularLocation>
</comment>
<dbReference type="InterPro" id="IPR004088">
    <property type="entry name" value="KH_dom_type_1"/>
</dbReference>
<dbReference type="AlphaFoldDB" id="W4LVW9"/>
<dbReference type="Gene3D" id="3.30.230.70">
    <property type="entry name" value="GHMP Kinase, N-terminal domain"/>
    <property type="match status" value="2"/>
</dbReference>
<dbReference type="InterPro" id="IPR027408">
    <property type="entry name" value="PNPase/RNase_PH_dom_sf"/>
</dbReference>
<dbReference type="Pfam" id="PF00013">
    <property type="entry name" value="KH_1"/>
    <property type="match status" value="1"/>
</dbReference>
<dbReference type="NCBIfam" id="NF008805">
    <property type="entry name" value="PRK11824.1"/>
    <property type="match status" value="1"/>
</dbReference>
<dbReference type="GO" id="GO:0006396">
    <property type="term" value="P:RNA processing"/>
    <property type="evidence" value="ECO:0007669"/>
    <property type="project" value="InterPro"/>
</dbReference>
<gene>
    <name evidence="13" type="ORF">ETSY2_36485</name>
</gene>
<dbReference type="Proteomes" id="UP000019140">
    <property type="component" value="Unassembled WGS sequence"/>
</dbReference>
<dbReference type="SUPFAM" id="SSF54791">
    <property type="entry name" value="Eukaryotic type KH-domain (KH-domain type I)"/>
    <property type="match status" value="1"/>
</dbReference>
<comment type="caution">
    <text evidence="13">The sequence shown here is derived from an EMBL/GenBank/DDBJ whole genome shotgun (WGS) entry which is preliminary data.</text>
</comment>
<dbReference type="EC" id="2.7.7.8" evidence="3 10"/>
<evidence type="ECO:0000256" key="4">
    <source>
        <dbReference type="ARBA" id="ARBA00022490"/>
    </source>
</evidence>
<dbReference type="PANTHER" id="PTHR11252:SF0">
    <property type="entry name" value="POLYRIBONUCLEOTIDE NUCLEOTIDYLTRANSFERASE 1, MITOCHONDRIAL"/>
    <property type="match status" value="1"/>
</dbReference>
<evidence type="ECO:0000256" key="1">
    <source>
        <dbReference type="ARBA" id="ARBA00004496"/>
    </source>
</evidence>
<dbReference type="Pfam" id="PF01138">
    <property type="entry name" value="RNase_PH"/>
    <property type="match status" value="2"/>
</dbReference>
<dbReference type="InterPro" id="IPR036456">
    <property type="entry name" value="PNPase_PH_RNA-bd_sf"/>
</dbReference>
<dbReference type="NCBIfam" id="TIGR03591">
    <property type="entry name" value="polynuc_phos"/>
    <property type="match status" value="1"/>
</dbReference>
<dbReference type="HOGENOM" id="CLU_414227_0_0_7"/>
<comment type="similarity">
    <text evidence="2">Belongs to the polyribonucleotide nucleotidyltransferase family.</text>
</comment>
<evidence type="ECO:0000256" key="6">
    <source>
        <dbReference type="ARBA" id="ARBA00022695"/>
    </source>
</evidence>
<feature type="domain" description="S1 motif" evidence="12">
    <location>
        <begin position="582"/>
        <end position="650"/>
    </location>
</feature>
<evidence type="ECO:0000256" key="8">
    <source>
        <dbReference type="ARBA" id="ARBA00022842"/>
    </source>
</evidence>
<evidence type="ECO:0000256" key="2">
    <source>
        <dbReference type="ARBA" id="ARBA00007404"/>
    </source>
</evidence>
<dbReference type="FunFam" id="2.40.50.140:FF:000023">
    <property type="entry name" value="Polyribonucleotide nucleotidyltransferase"/>
    <property type="match status" value="1"/>
</dbReference>
<dbReference type="GO" id="GO:0000175">
    <property type="term" value="F:3'-5'-RNA exonuclease activity"/>
    <property type="evidence" value="ECO:0007669"/>
    <property type="project" value="TreeGrafter"/>
</dbReference>
<dbReference type="GO" id="GO:0004654">
    <property type="term" value="F:polyribonucleotide nucleotidyltransferase activity"/>
    <property type="evidence" value="ECO:0007669"/>
    <property type="project" value="UniProtKB-UniRule"/>
</dbReference>
<evidence type="ECO:0000256" key="11">
    <source>
        <dbReference type="PROSITE-ProRule" id="PRU00117"/>
    </source>
</evidence>
<evidence type="ECO:0000259" key="12">
    <source>
        <dbReference type="PROSITE" id="PS50126"/>
    </source>
</evidence>
<dbReference type="FunFam" id="3.30.1370.10:FF:000001">
    <property type="entry name" value="Polyribonucleotide nucleotidyltransferase"/>
    <property type="match status" value="1"/>
</dbReference>
<dbReference type="SUPFAM" id="SSF55666">
    <property type="entry name" value="Ribonuclease PH domain 2-like"/>
    <property type="match status" value="2"/>
</dbReference>
<dbReference type="Gene3D" id="3.30.1370.10">
    <property type="entry name" value="K Homology domain, type 1"/>
    <property type="match status" value="1"/>
</dbReference>
<dbReference type="PROSITE" id="PS50126">
    <property type="entry name" value="S1"/>
    <property type="match status" value="1"/>
</dbReference>
<dbReference type="InterPro" id="IPR012162">
    <property type="entry name" value="PNPase"/>
</dbReference>